<evidence type="ECO:0000256" key="2">
    <source>
        <dbReference type="ARBA" id="ARBA00005466"/>
    </source>
</evidence>
<organism evidence="7 8">
    <name type="scientific">Cellulomonas pakistanensis</name>
    <dbReference type="NCBI Taxonomy" id="992287"/>
    <lineage>
        <taxon>Bacteria</taxon>
        <taxon>Bacillati</taxon>
        <taxon>Actinomycetota</taxon>
        <taxon>Actinomycetes</taxon>
        <taxon>Micrococcales</taxon>
        <taxon>Cellulomonadaceae</taxon>
        <taxon>Cellulomonas</taxon>
    </lineage>
</organism>
<dbReference type="PROSITE" id="PS51387">
    <property type="entry name" value="FAD_PCMH"/>
    <property type="match status" value="1"/>
</dbReference>
<dbReference type="Pfam" id="PF01565">
    <property type="entry name" value="FAD_binding_4"/>
    <property type="match status" value="1"/>
</dbReference>
<feature type="domain" description="FAD-binding PCMH-type" evidence="6">
    <location>
        <begin position="40"/>
        <end position="210"/>
    </location>
</feature>
<evidence type="ECO:0000259" key="6">
    <source>
        <dbReference type="PROSITE" id="PS51387"/>
    </source>
</evidence>
<dbReference type="InterPro" id="IPR016169">
    <property type="entry name" value="FAD-bd_PCMH_sub2"/>
</dbReference>
<dbReference type="InterPro" id="IPR050416">
    <property type="entry name" value="FAD-linked_Oxidoreductase"/>
</dbReference>
<dbReference type="EMBL" id="BONO01000009">
    <property type="protein sequence ID" value="GIG36189.1"/>
    <property type="molecule type" value="Genomic_DNA"/>
</dbReference>
<sequence length="457" mass="47332">MTASVSTPDVDDLRTRFSGRLVLPDDPDYDALRVVVLGGVDPRPAVIARPRDDADVAAAVVFARDAGLPLAVRSGGHSGAGYGTVDDGLVIDLRDMRAVDVDPADRTAWVQAGATAGETTAATAAHGLAVGFGDTGSVGVSGITLGGGVGFLSRSHGLTVDNLLAAEVVLADGRVVRADAEQHPDLFWALRGGGGNLGVVTRLRFRLHPLDGVTGGMLLLPATPAVLAGFVAALQDGPDELTAIVNVMPCPPLPFVPAERHGVLSVMALVCWSGPSEAADAALAPIRALAEPIADLVRPVAYPELFPPGDPEYHPTAVARTLLLDDVDLPLAEAVVERLGQLDGMRVVQLRALGGAIGRVPADATAFAHRSSRLMGNVAAFVTGPDDRAERTAWVEGTVALLDQGDAGAYVNFLGDEGPDRVRAAYPGATWDRLAAVKAVYDPGNLFRRNQNVPPAG</sequence>
<dbReference type="GO" id="GO:0016491">
    <property type="term" value="F:oxidoreductase activity"/>
    <property type="evidence" value="ECO:0007669"/>
    <property type="project" value="UniProtKB-KW"/>
</dbReference>
<dbReference type="Gene3D" id="3.30.43.10">
    <property type="entry name" value="Uridine Diphospho-n-acetylenolpyruvylglucosamine Reductase, domain 2"/>
    <property type="match status" value="1"/>
</dbReference>
<keyword evidence="8" id="KW-1185">Reference proteome</keyword>
<dbReference type="Gene3D" id="3.30.465.10">
    <property type="match status" value="1"/>
</dbReference>
<dbReference type="InterPro" id="IPR036318">
    <property type="entry name" value="FAD-bd_PCMH-like_sf"/>
</dbReference>
<dbReference type="Gene3D" id="3.40.462.20">
    <property type="match status" value="1"/>
</dbReference>
<dbReference type="PROSITE" id="PS00862">
    <property type="entry name" value="OX2_COVAL_FAD"/>
    <property type="match status" value="1"/>
</dbReference>
<gene>
    <name evidence="7" type="ORF">Cpa01nite_15700</name>
</gene>
<dbReference type="InterPro" id="IPR016167">
    <property type="entry name" value="FAD-bd_PCMH_sub1"/>
</dbReference>
<evidence type="ECO:0000256" key="4">
    <source>
        <dbReference type="ARBA" id="ARBA00022827"/>
    </source>
</evidence>
<dbReference type="GO" id="GO:0071949">
    <property type="term" value="F:FAD binding"/>
    <property type="evidence" value="ECO:0007669"/>
    <property type="project" value="InterPro"/>
</dbReference>
<evidence type="ECO:0000313" key="8">
    <source>
        <dbReference type="Proteomes" id="UP000642125"/>
    </source>
</evidence>
<keyword evidence="3" id="KW-0285">Flavoprotein</keyword>
<dbReference type="Pfam" id="PF08031">
    <property type="entry name" value="BBE"/>
    <property type="match status" value="1"/>
</dbReference>
<dbReference type="InterPro" id="IPR006093">
    <property type="entry name" value="Oxy_OxRdtase_FAD_BS"/>
</dbReference>
<name>A0A919U5M2_9CELL</name>
<dbReference type="InterPro" id="IPR006094">
    <property type="entry name" value="Oxid_FAD_bind_N"/>
</dbReference>
<protein>
    <submittedName>
        <fullName evidence="7">FAD-linked oxidase</fullName>
    </submittedName>
</protein>
<dbReference type="RefSeq" id="WP_203668206.1">
    <property type="nucleotide sequence ID" value="NZ_BONO01000009.1"/>
</dbReference>
<dbReference type="Proteomes" id="UP000642125">
    <property type="component" value="Unassembled WGS sequence"/>
</dbReference>
<evidence type="ECO:0000313" key="7">
    <source>
        <dbReference type="EMBL" id="GIG36189.1"/>
    </source>
</evidence>
<dbReference type="PANTHER" id="PTHR42973">
    <property type="entry name" value="BINDING OXIDOREDUCTASE, PUTATIVE (AFU_ORTHOLOGUE AFUA_1G17690)-RELATED"/>
    <property type="match status" value="1"/>
</dbReference>
<proteinExistence type="inferred from homology"/>
<dbReference type="SUPFAM" id="SSF56176">
    <property type="entry name" value="FAD-binding/transporter-associated domain-like"/>
    <property type="match status" value="1"/>
</dbReference>
<dbReference type="InterPro" id="IPR016166">
    <property type="entry name" value="FAD-bd_PCMH"/>
</dbReference>
<keyword evidence="5" id="KW-0560">Oxidoreductase</keyword>
<evidence type="ECO:0000256" key="5">
    <source>
        <dbReference type="ARBA" id="ARBA00023002"/>
    </source>
</evidence>
<dbReference type="PANTHER" id="PTHR42973:SF39">
    <property type="entry name" value="FAD-BINDING PCMH-TYPE DOMAIN-CONTAINING PROTEIN"/>
    <property type="match status" value="1"/>
</dbReference>
<keyword evidence="4" id="KW-0274">FAD</keyword>
<evidence type="ECO:0000256" key="1">
    <source>
        <dbReference type="ARBA" id="ARBA00001974"/>
    </source>
</evidence>
<evidence type="ECO:0000256" key="3">
    <source>
        <dbReference type="ARBA" id="ARBA00022630"/>
    </source>
</evidence>
<comment type="cofactor">
    <cofactor evidence="1">
        <name>FAD</name>
        <dbReference type="ChEBI" id="CHEBI:57692"/>
    </cofactor>
</comment>
<dbReference type="AlphaFoldDB" id="A0A919U5M2"/>
<reference evidence="7" key="1">
    <citation type="submission" date="2021-01" db="EMBL/GenBank/DDBJ databases">
        <title>Whole genome shotgun sequence of Cellulomonas pakistanensis NBRC 110800.</title>
        <authorList>
            <person name="Komaki H."/>
            <person name="Tamura T."/>
        </authorList>
    </citation>
    <scope>NUCLEOTIDE SEQUENCE</scope>
    <source>
        <strain evidence="7">NBRC 110800</strain>
    </source>
</reference>
<comment type="similarity">
    <text evidence="2">Belongs to the oxygen-dependent FAD-linked oxidoreductase family.</text>
</comment>
<comment type="caution">
    <text evidence="7">The sequence shown here is derived from an EMBL/GenBank/DDBJ whole genome shotgun (WGS) entry which is preliminary data.</text>
</comment>
<dbReference type="InterPro" id="IPR012951">
    <property type="entry name" value="BBE"/>
</dbReference>
<accession>A0A919U5M2</accession>